<dbReference type="CDD" id="cd06464">
    <property type="entry name" value="ACD_sHsps-like"/>
    <property type="match status" value="1"/>
</dbReference>
<dbReference type="PANTHER" id="PTHR11527">
    <property type="entry name" value="HEAT-SHOCK PROTEIN 20 FAMILY MEMBER"/>
    <property type="match status" value="1"/>
</dbReference>
<dbReference type="Pfam" id="PF00011">
    <property type="entry name" value="HSP20"/>
    <property type="match status" value="1"/>
</dbReference>
<evidence type="ECO:0000256" key="1">
    <source>
        <dbReference type="PROSITE-ProRule" id="PRU00285"/>
    </source>
</evidence>
<comment type="similarity">
    <text evidence="1 2">Belongs to the small heat shock protein (HSP20) family.</text>
</comment>
<feature type="domain" description="SHSP" evidence="3">
    <location>
        <begin position="13"/>
        <end position="122"/>
    </location>
</feature>
<dbReference type="SUPFAM" id="SSF49764">
    <property type="entry name" value="HSP20-like chaperones"/>
    <property type="match status" value="1"/>
</dbReference>
<evidence type="ECO:0000313" key="5">
    <source>
        <dbReference type="Proteomes" id="UP001626593"/>
    </source>
</evidence>
<evidence type="ECO:0000313" key="4">
    <source>
        <dbReference type="EMBL" id="WRL48804.1"/>
    </source>
</evidence>
<protein>
    <submittedName>
        <fullName evidence="4">Hsp20/alpha crystallin family protein</fullName>
    </submittedName>
</protein>
<dbReference type="RefSeq" id="WP_224792856.1">
    <property type="nucleotide sequence ID" value="NZ_CP141259.1"/>
</dbReference>
<dbReference type="Proteomes" id="UP001626593">
    <property type="component" value="Chromosome"/>
</dbReference>
<name>A0ABZ1AU90_AROEV</name>
<evidence type="ECO:0000256" key="2">
    <source>
        <dbReference type="RuleBase" id="RU003616"/>
    </source>
</evidence>
<accession>A0ABZ1AU90</accession>
<dbReference type="EMBL" id="CP141259">
    <property type="protein sequence ID" value="WRL48804.1"/>
    <property type="molecule type" value="Genomic_DNA"/>
</dbReference>
<dbReference type="Gene3D" id="2.60.40.790">
    <property type="match status" value="1"/>
</dbReference>
<dbReference type="PROSITE" id="PS01031">
    <property type="entry name" value="SHSP"/>
    <property type="match status" value="1"/>
</dbReference>
<organism evidence="4 5">
    <name type="scientific">Aromatoleum evansii</name>
    <name type="common">Azoarcus evansii</name>
    <dbReference type="NCBI Taxonomy" id="59406"/>
    <lineage>
        <taxon>Bacteria</taxon>
        <taxon>Pseudomonadati</taxon>
        <taxon>Pseudomonadota</taxon>
        <taxon>Betaproteobacteria</taxon>
        <taxon>Rhodocyclales</taxon>
        <taxon>Rhodocyclaceae</taxon>
        <taxon>Aromatoleum</taxon>
    </lineage>
</organism>
<sequence length="122" mass="13740">MFDTLNRTTGIRAVRRGSFPQVNIGASPERVDVYLFGAGLDPKTVDISIEKSLLAVSGSREVPTREGGAYYRRERFGGDFRRVVSLPEDVDPEHADANYRDGVLHITVPRRESVRPRQIEVR</sequence>
<gene>
    <name evidence="4" type="ORF">U5817_12345</name>
</gene>
<reference evidence="4 5" key="1">
    <citation type="submission" date="2023-12" db="EMBL/GenBank/DDBJ databases">
        <title>A. evansii MAY27, complete genome.</title>
        <authorList>
            <person name="Wang Y."/>
        </authorList>
    </citation>
    <scope>NUCLEOTIDE SEQUENCE [LARGE SCALE GENOMIC DNA]</scope>
    <source>
        <strain evidence="4 5">MAY27</strain>
    </source>
</reference>
<dbReference type="InterPro" id="IPR002068">
    <property type="entry name" value="A-crystallin/Hsp20_dom"/>
</dbReference>
<dbReference type="InterPro" id="IPR008978">
    <property type="entry name" value="HSP20-like_chaperone"/>
</dbReference>
<proteinExistence type="inferred from homology"/>
<dbReference type="InterPro" id="IPR031107">
    <property type="entry name" value="Small_HSP"/>
</dbReference>
<keyword evidence="5" id="KW-1185">Reference proteome</keyword>
<evidence type="ECO:0000259" key="3">
    <source>
        <dbReference type="PROSITE" id="PS01031"/>
    </source>
</evidence>